<proteinExistence type="predicted"/>
<name>A0AAN6D9Y0_9ASCO</name>
<organism evidence="1 2">
    <name type="scientific">Ogataea haglerorum</name>
    <dbReference type="NCBI Taxonomy" id="1937702"/>
    <lineage>
        <taxon>Eukaryota</taxon>
        <taxon>Fungi</taxon>
        <taxon>Dikarya</taxon>
        <taxon>Ascomycota</taxon>
        <taxon>Saccharomycotina</taxon>
        <taxon>Pichiomycetes</taxon>
        <taxon>Pichiales</taxon>
        <taxon>Pichiaceae</taxon>
        <taxon>Ogataea</taxon>
    </lineage>
</organism>
<comment type="caution">
    <text evidence="1">The sequence shown here is derived from an EMBL/GenBank/DDBJ whole genome shotgun (WGS) entry which is preliminary data.</text>
</comment>
<dbReference type="Gene3D" id="2.160.10.10">
    <property type="entry name" value="Hexapeptide repeat proteins"/>
    <property type="match status" value="1"/>
</dbReference>
<gene>
    <name evidence="1" type="ORF">KL933_000025</name>
</gene>
<reference evidence="1" key="1">
    <citation type="journal article" date="2021" name="G3 (Bethesda)">
        <title>Genomic diversity, chromosomal rearrangements, and interspecies hybridization in the ogataea polymorpha species complex.</title>
        <authorList>
            <person name="Hanson S.J."/>
            <person name="Cinneide E.O."/>
            <person name="Salzberg L.I."/>
            <person name="Wolfe K.H."/>
            <person name="McGowan J."/>
            <person name="Fitzpatrick D.A."/>
            <person name="Matlin K."/>
        </authorList>
    </citation>
    <scope>NUCLEOTIDE SEQUENCE</scope>
    <source>
        <strain evidence="1">83-405-1</strain>
    </source>
</reference>
<sequence>MTEIALAPFAILSTPQELRSASIARTKLLQATIPIRSSQPFSCVCDVNIAAGGRLYINAIAVLQRDYHRENLQTRAELMHRHCRPNAGYKGQGDGADLFHSVIVGDICWIAANATTLSGVAPDDHSL</sequence>
<evidence type="ECO:0000313" key="2">
    <source>
        <dbReference type="Proteomes" id="UP000738402"/>
    </source>
</evidence>
<dbReference type="Proteomes" id="UP000738402">
    <property type="component" value="Unassembled WGS sequence"/>
</dbReference>
<protein>
    <submittedName>
        <fullName evidence="1">Uncharacterized protein</fullName>
    </submittedName>
</protein>
<dbReference type="EMBL" id="JAHLUH010000001">
    <property type="protein sequence ID" value="KAG7730230.1"/>
    <property type="molecule type" value="Genomic_DNA"/>
</dbReference>
<dbReference type="AlphaFoldDB" id="A0AAN6D9Y0"/>
<evidence type="ECO:0000313" key="1">
    <source>
        <dbReference type="EMBL" id="KAG7730230.1"/>
    </source>
</evidence>
<accession>A0AAN6D9Y0</accession>